<feature type="transmembrane region" description="Helical" evidence="7">
    <location>
        <begin position="97"/>
        <end position="115"/>
    </location>
</feature>
<dbReference type="Pfam" id="PF02133">
    <property type="entry name" value="Transp_cyt_pur"/>
    <property type="match status" value="1"/>
</dbReference>
<dbReference type="Gene3D" id="1.10.4160.10">
    <property type="entry name" value="Hydantoin permease"/>
    <property type="match status" value="1"/>
</dbReference>
<feature type="transmembrane region" description="Helical" evidence="7">
    <location>
        <begin position="219"/>
        <end position="246"/>
    </location>
</feature>
<reference evidence="8 9" key="1">
    <citation type="journal article" date="2017" name="BMC Genomics">
        <title>Comparative genomic and phylogenomic analyses of the Bifidobacteriaceae family.</title>
        <authorList>
            <person name="Lugli G.A."/>
            <person name="Milani C."/>
            <person name="Turroni F."/>
            <person name="Duranti S."/>
            <person name="Mancabelli L."/>
            <person name="Mangifesta M."/>
            <person name="Ferrario C."/>
            <person name="Modesto M."/>
            <person name="Mattarelli P."/>
            <person name="Jiri K."/>
            <person name="van Sinderen D."/>
            <person name="Ventura M."/>
        </authorList>
    </citation>
    <scope>NUCLEOTIDE SEQUENCE [LARGE SCALE GENOMIC DNA]</scope>
    <source>
        <strain evidence="8 9">DSM 24742</strain>
    </source>
</reference>
<gene>
    <name evidence="8" type="ORF">PSRA_0792</name>
</gene>
<name>A0A261EXX5_9BIFI</name>
<dbReference type="Proteomes" id="UP000216725">
    <property type="component" value="Unassembled WGS sequence"/>
</dbReference>
<evidence type="ECO:0000256" key="4">
    <source>
        <dbReference type="ARBA" id="ARBA00022989"/>
    </source>
</evidence>
<dbReference type="AlphaFoldDB" id="A0A261EXX5"/>
<evidence type="ECO:0000256" key="2">
    <source>
        <dbReference type="ARBA" id="ARBA00008974"/>
    </source>
</evidence>
<evidence type="ECO:0000313" key="8">
    <source>
        <dbReference type="EMBL" id="OZG51712.1"/>
    </source>
</evidence>
<proteinExistence type="inferred from homology"/>
<dbReference type="InterPro" id="IPR001248">
    <property type="entry name" value="Pur-cyt_permease"/>
</dbReference>
<evidence type="ECO:0000313" key="9">
    <source>
        <dbReference type="Proteomes" id="UP000216725"/>
    </source>
</evidence>
<feature type="region of interest" description="Disordered" evidence="6">
    <location>
        <begin position="404"/>
        <end position="428"/>
    </location>
</feature>
<dbReference type="GO" id="GO:0005886">
    <property type="term" value="C:plasma membrane"/>
    <property type="evidence" value="ECO:0007669"/>
    <property type="project" value="TreeGrafter"/>
</dbReference>
<dbReference type="InterPro" id="IPR030191">
    <property type="entry name" value="CodB"/>
</dbReference>
<organism evidence="8 9">
    <name type="scientific">Pseudoscardovia radai</name>
    <dbReference type="NCBI Taxonomy" id="987066"/>
    <lineage>
        <taxon>Bacteria</taxon>
        <taxon>Bacillati</taxon>
        <taxon>Actinomycetota</taxon>
        <taxon>Actinomycetes</taxon>
        <taxon>Bifidobacteriales</taxon>
        <taxon>Bifidobacteriaceae</taxon>
        <taxon>Pseudoscardovia</taxon>
    </lineage>
</organism>
<sequence>MTDTHGSATASAGTSPARRTSILDNSLIWFGAGVSVAEIMTGTYFASLGFARGLAAIVLGHVIGCTMFFLAGYIGARTRKSSMETVKMSFGRIGGQFFAILNVIQLVGWTSIMIYDGSISAAAAFPGAPWVWALVIGALVILWIAVGVENLGRLNGVAMALLFILTIVLCKVIFFSGAAAGGTLDDTFTFGAAVELAVSMPLSWLPVVSDYTREAEKPLGATVASTLVYGVVSVWMFVIGMGAAMYAGSSDIASIMVGAGMGLAGLLVVVFSTVTTTFLDAWSAGISSESVVGSAKGKWVAIGATVLGTAAAMIWVMDDITNFLYLIGSVFAPMVAVMIADFYFLHRSHERATFDWPNLVVWLVGFVAYRLLMNVDTPVGYTLIDMLGTLVLALMVGALRGKVRGRRGKSGGEAADREVSGGEAAQTR</sequence>
<dbReference type="NCBIfam" id="TIGR02358">
    <property type="entry name" value="thia_cytX"/>
    <property type="match status" value="1"/>
</dbReference>
<feature type="transmembrane region" description="Helical" evidence="7">
    <location>
        <begin position="379"/>
        <end position="399"/>
    </location>
</feature>
<protein>
    <submittedName>
        <fullName evidence="8">Cytosine permease</fullName>
    </submittedName>
</protein>
<evidence type="ECO:0000256" key="3">
    <source>
        <dbReference type="ARBA" id="ARBA00022692"/>
    </source>
</evidence>
<keyword evidence="5 7" id="KW-0472">Membrane</keyword>
<dbReference type="InterPro" id="IPR012732">
    <property type="entry name" value="Thia_CytX"/>
</dbReference>
<dbReference type="PANTHER" id="PTHR30569:SF0">
    <property type="entry name" value="CYTOSINE PERMEASE"/>
    <property type="match status" value="1"/>
</dbReference>
<dbReference type="GO" id="GO:0015209">
    <property type="term" value="F:cytosine transmembrane transporter activity"/>
    <property type="evidence" value="ECO:0007669"/>
    <property type="project" value="InterPro"/>
</dbReference>
<feature type="transmembrane region" description="Helical" evidence="7">
    <location>
        <begin position="323"/>
        <end position="344"/>
    </location>
</feature>
<accession>A0A261EXX5</accession>
<keyword evidence="3 7" id="KW-0812">Transmembrane</keyword>
<feature type="transmembrane region" description="Helical" evidence="7">
    <location>
        <begin position="53"/>
        <end position="76"/>
    </location>
</feature>
<feature type="transmembrane region" description="Helical" evidence="7">
    <location>
        <begin position="160"/>
        <end position="182"/>
    </location>
</feature>
<comment type="similarity">
    <text evidence="2">Belongs to the purine-cytosine permease (2.A.39) family.</text>
</comment>
<dbReference type="PANTHER" id="PTHR30569">
    <property type="entry name" value="CYTOSINE TRANSPORTER CODB"/>
    <property type="match status" value="1"/>
</dbReference>
<feature type="transmembrane region" description="Helical" evidence="7">
    <location>
        <begin position="27"/>
        <end position="47"/>
    </location>
</feature>
<comment type="caution">
    <text evidence="8">The sequence shown here is derived from an EMBL/GenBank/DDBJ whole genome shotgun (WGS) entry which is preliminary data.</text>
</comment>
<evidence type="ECO:0000256" key="7">
    <source>
        <dbReference type="SAM" id="Phobius"/>
    </source>
</evidence>
<dbReference type="RefSeq" id="WP_094660622.1">
    <property type="nucleotide sequence ID" value="NZ_MWWR01000006.1"/>
</dbReference>
<comment type="subcellular location">
    <subcellularLocation>
        <location evidence="1">Membrane</location>
        <topology evidence="1">Multi-pass membrane protein</topology>
    </subcellularLocation>
</comment>
<dbReference type="EMBL" id="MWWR01000006">
    <property type="protein sequence ID" value="OZG51712.1"/>
    <property type="molecule type" value="Genomic_DNA"/>
</dbReference>
<keyword evidence="4 7" id="KW-1133">Transmembrane helix</keyword>
<evidence type="ECO:0000256" key="1">
    <source>
        <dbReference type="ARBA" id="ARBA00004141"/>
    </source>
</evidence>
<feature type="transmembrane region" description="Helical" evidence="7">
    <location>
        <begin position="127"/>
        <end position="148"/>
    </location>
</feature>
<keyword evidence="9" id="KW-1185">Reference proteome</keyword>
<evidence type="ECO:0000256" key="6">
    <source>
        <dbReference type="SAM" id="MobiDB-lite"/>
    </source>
</evidence>
<feature type="transmembrane region" description="Helical" evidence="7">
    <location>
        <begin position="252"/>
        <end position="279"/>
    </location>
</feature>
<dbReference type="OrthoDB" id="3169878at2"/>
<feature type="transmembrane region" description="Helical" evidence="7">
    <location>
        <begin position="299"/>
        <end position="317"/>
    </location>
</feature>
<evidence type="ECO:0000256" key="5">
    <source>
        <dbReference type="ARBA" id="ARBA00023136"/>
    </source>
</evidence>